<dbReference type="Pfam" id="PF09836">
    <property type="entry name" value="DUF2063"/>
    <property type="match status" value="1"/>
</dbReference>
<feature type="domain" description="Putative DNA-binding" evidence="1">
    <location>
        <begin position="31"/>
        <end position="121"/>
    </location>
</feature>
<dbReference type="Proteomes" id="UP001054820">
    <property type="component" value="Chromosome"/>
</dbReference>
<organism evidence="2 3">
    <name type="scientific">Thiomicrorhabdus immobilis</name>
    <dbReference type="NCBI Taxonomy" id="2791037"/>
    <lineage>
        <taxon>Bacteria</taxon>
        <taxon>Pseudomonadati</taxon>
        <taxon>Pseudomonadota</taxon>
        <taxon>Gammaproteobacteria</taxon>
        <taxon>Thiotrichales</taxon>
        <taxon>Piscirickettsiaceae</taxon>
        <taxon>Thiomicrorhabdus</taxon>
    </lineage>
</organism>
<dbReference type="RefSeq" id="WP_237261546.1">
    <property type="nucleotide sequence ID" value="NZ_AP024202.1"/>
</dbReference>
<dbReference type="InterPro" id="IPR018640">
    <property type="entry name" value="DUF2063"/>
</dbReference>
<evidence type="ECO:0000313" key="3">
    <source>
        <dbReference type="Proteomes" id="UP001054820"/>
    </source>
</evidence>
<proteinExistence type="predicted"/>
<evidence type="ECO:0000259" key="1">
    <source>
        <dbReference type="Pfam" id="PF09836"/>
    </source>
</evidence>
<reference evidence="2" key="1">
    <citation type="journal article" date="2022" name="Arch. Microbiol.">
        <title>Thiomicrorhabdus immobilis sp. nov., a mesophilic sulfur-oxidizing bacterium isolated from sediment of a brackish lake in northern Japan.</title>
        <authorList>
            <person name="Kojima H."/>
            <person name="Mochizuki J."/>
            <person name="Kanda M."/>
            <person name="Watanabe T."/>
            <person name="Fukui M."/>
        </authorList>
    </citation>
    <scope>NUCLEOTIDE SEQUENCE</scope>
    <source>
        <strain evidence="2">Am19</strain>
    </source>
</reference>
<protein>
    <recommendedName>
        <fullName evidence="1">Putative DNA-binding domain-containing protein</fullName>
    </recommendedName>
</protein>
<dbReference type="InterPro" id="IPR044922">
    <property type="entry name" value="DUF2063_N_sf"/>
</dbReference>
<dbReference type="EMBL" id="AP024202">
    <property type="protein sequence ID" value="BCN94068.1"/>
    <property type="molecule type" value="Genomic_DNA"/>
</dbReference>
<keyword evidence="3" id="KW-1185">Reference proteome</keyword>
<gene>
    <name evidence="2" type="ORF">THMIRHAM_18530</name>
</gene>
<evidence type="ECO:0000313" key="2">
    <source>
        <dbReference type="EMBL" id="BCN94068.1"/>
    </source>
</evidence>
<accession>A0ABM7MF33</accession>
<sequence length="204" mass="24088">MLTKTENLTSDLLPGLVGISKSYQSLPYFQQLQLQFTAHMRHPQRYAYQPENEPQIENRRLKVYGELFFNNIQDIFSQIFPVCKSILGEPRWMLLIREYMFKHQAQTPLFHQLGEEFLAFLQNEFAPLEEDPKFLLELAHYEWVELALTVSEELGFEKDSQHPIDLDSPYKVSPLAWLLAYEWPVHQLSKENQIKQKSQQATTL</sequence>
<name>A0ABM7MF33_9GAMM</name>
<dbReference type="Gene3D" id="1.10.150.690">
    <property type="entry name" value="DUF2063"/>
    <property type="match status" value="1"/>
</dbReference>